<dbReference type="Gene3D" id="3.60.10.10">
    <property type="entry name" value="Endonuclease/exonuclease/phosphatase"/>
    <property type="match status" value="1"/>
</dbReference>
<accession>A0AAE1ABI3</accession>
<evidence type="ECO:0000313" key="4">
    <source>
        <dbReference type="Proteomes" id="UP001283361"/>
    </source>
</evidence>
<gene>
    <name evidence="3" type="ORF">RRG08_066658</name>
</gene>
<dbReference type="CDD" id="cd01650">
    <property type="entry name" value="RT_nLTR_like"/>
    <property type="match status" value="1"/>
</dbReference>
<dbReference type="Pfam" id="PF00078">
    <property type="entry name" value="RVT_1"/>
    <property type="match status" value="1"/>
</dbReference>
<dbReference type="EMBL" id="JAWDGP010002241">
    <property type="protein sequence ID" value="KAK3784480.1"/>
    <property type="molecule type" value="Genomic_DNA"/>
</dbReference>
<reference evidence="3" key="1">
    <citation type="journal article" date="2023" name="G3 (Bethesda)">
        <title>A reference genome for the long-term kleptoplast-retaining sea slug Elysia crispata morphotype clarki.</title>
        <authorList>
            <person name="Eastman K.E."/>
            <person name="Pendleton A.L."/>
            <person name="Shaikh M.A."/>
            <person name="Suttiyut T."/>
            <person name="Ogas R."/>
            <person name="Tomko P."/>
            <person name="Gavelis G."/>
            <person name="Widhalm J.R."/>
            <person name="Wisecaver J.H."/>
        </authorList>
    </citation>
    <scope>NUCLEOTIDE SEQUENCE</scope>
    <source>
        <strain evidence="3">ECLA1</strain>
    </source>
</reference>
<dbReference type="InterPro" id="IPR000477">
    <property type="entry name" value="RT_dom"/>
</dbReference>
<organism evidence="3 4">
    <name type="scientific">Elysia crispata</name>
    <name type="common">lettuce slug</name>
    <dbReference type="NCBI Taxonomy" id="231223"/>
    <lineage>
        <taxon>Eukaryota</taxon>
        <taxon>Metazoa</taxon>
        <taxon>Spiralia</taxon>
        <taxon>Lophotrochozoa</taxon>
        <taxon>Mollusca</taxon>
        <taxon>Gastropoda</taxon>
        <taxon>Heterobranchia</taxon>
        <taxon>Euthyneura</taxon>
        <taxon>Panpulmonata</taxon>
        <taxon>Sacoglossa</taxon>
        <taxon>Placobranchoidea</taxon>
        <taxon>Plakobranchidae</taxon>
        <taxon>Elysia</taxon>
    </lineage>
</organism>
<dbReference type="SUPFAM" id="SSF56219">
    <property type="entry name" value="DNase I-like"/>
    <property type="match status" value="1"/>
</dbReference>
<dbReference type="PANTHER" id="PTHR47027">
    <property type="entry name" value="REVERSE TRANSCRIPTASE DOMAIN-CONTAINING PROTEIN"/>
    <property type="match status" value="1"/>
</dbReference>
<dbReference type="InterPro" id="IPR036691">
    <property type="entry name" value="Endo/exonu/phosph_ase_sf"/>
</dbReference>
<dbReference type="InterPro" id="IPR043502">
    <property type="entry name" value="DNA/RNA_pol_sf"/>
</dbReference>
<proteinExistence type="predicted"/>
<dbReference type="CDD" id="cd09076">
    <property type="entry name" value="L1-EN"/>
    <property type="match status" value="1"/>
</dbReference>
<keyword evidence="4" id="KW-1185">Reference proteome</keyword>
<evidence type="ECO:0000256" key="1">
    <source>
        <dbReference type="SAM" id="MobiDB-lite"/>
    </source>
</evidence>
<sequence>MMSRGQSRKDAPGQMPPSSARTSLRIGSWNVRTLYEAGKCKQALSEMHRNKLEILGISESHWTQFGQKRFQTGEEILFSGKDQGPHREGVALILSKTAKKTLRGWEAQGSRIIMASFSTTNKRINMNIIQIYALTNDDDEEEKDNFYNRLQAVIEGLPNKDLNIIMGDANATVGEDNTGYEETMGKHGVGQMNENGERFANICSFNRLVIRGTIFPHKKIHKATWVSPDQRTENQIDHFCISRKFRRSLEDVRVLRGADIGSDHQLFLAVMKLRLKIFHKNDGYRRPKYQVSLLQGGLNKKEEFKLSLKNKFQALEVNSRNVEDHWKHVKETIIATCKEVLGEKERKHKEWISQESLDKILTRRIKKEAVNSAGTRTEKEAAQLEYSIAAKEVKKNIKKDKEKYLTELAERAEKAAQSGHTRVLYQTTKLISGQKNTTMATVKDANGNTIFDKEAQNKRWMEHFEGLLNRPPPNNPPDILAARKDLPICCEPPAREEIAKAAKQLHANKAAGPDAIPPEALKIDIDVSKDVLYDLFVKIWKEEQFPKDWKEGHLVKPPKKGDLGNCNNYRGLTLLSIPGKVFNRVILNRIKDAVDNTLRDEQAGFRKNRSCTDQIAALRIIIEQKKNEWKSPLTINFIDYEKAFDSIDRAILWKIMRHYGIPQKLVTLVEKMYDGTTCRILNEGQLTDSFEIKTGVKQGCLLSPFLFILALDWLLKEVTRGKRNGIQWTLWNQLDDLDFADDIALLPHNHDQMQNKTKLLRDTSQTIGLRLHPGKSKILKVKTSGSETIMVGGSQLEEVSEFTYLGSIIDDKGGTGADIKTRIGQEPIDKEIGRRKWRWIGHTLRKPTSSITRHALQWNPQGKRGRSRPQITWWRQVEEDMKRGDISWREAARNAQDRDKWKSVVCGLYPEKG</sequence>
<feature type="domain" description="Reverse transcriptase" evidence="2">
    <location>
        <begin position="538"/>
        <end position="809"/>
    </location>
</feature>
<dbReference type="Proteomes" id="UP001283361">
    <property type="component" value="Unassembled WGS sequence"/>
</dbReference>
<evidence type="ECO:0000313" key="3">
    <source>
        <dbReference type="EMBL" id="KAK3784480.1"/>
    </source>
</evidence>
<comment type="caution">
    <text evidence="3">The sequence shown here is derived from an EMBL/GenBank/DDBJ whole genome shotgun (WGS) entry which is preliminary data.</text>
</comment>
<name>A0AAE1ABI3_9GAST</name>
<dbReference type="SUPFAM" id="SSF56672">
    <property type="entry name" value="DNA/RNA polymerases"/>
    <property type="match status" value="1"/>
</dbReference>
<dbReference type="PROSITE" id="PS50878">
    <property type="entry name" value="RT_POL"/>
    <property type="match status" value="1"/>
</dbReference>
<feature type="region of interest" description="Disordered" evidence="1">
    <location>
        <begin position="1"/>
        <end position="22"/>
    </location>
</feature>
<protein>
    <recommendedName>
        <fullName evidence="2">Reverse transcriptase domain-containing protein</fullName>
    </recommendedName>
</protein>
<evidence type="ECO:0000259" key="2">
    <source>
        <dbReference type="PROSITE" id="PS50878"/>
    </source>
</evidence>
<dbReference type="PANTHER" id="PTHR47027:SF25">
    <property type="entry name" value="REVERSE TRANSCRIPTASE DOMAIN-CONTAINING PROTEIN"/>
    <property type="match status" value="1"/>
</dbReference>
<dbReference type="AlphaFoldDB" id="A0AAE1ABI3"/>